<protein>
    <submittedName>
        <fullName evidence="2">Uncharacterized protein</fullName>
    </submittedName>
</protein>
<keyword evidence="1" id="KW-0732">Signal</keyword>
<evidence type="ECO:0000313" key="2">
    <source>
        <dbReference type="EMBL" id="KAJ7346384.1"/>
    </source>
</evidence>
<gene>
    <name evidence="2" type="ORF">DFH08DRAFT_1081163</name>
</gene>
<dbReference type="AlphaFoldDB" id="A0AAD6ZZ51"/>
<dbReference type="Proteomes" id="UP001218218">
    <property type="component" value="Unassembled WGS sequence"/>
</dbReference>
<dbReference type="Gene3D" id="2.60.120.200">
    <property type="match status" value="1"/>
</dbReference>
<feature type="signal peptide" evidence="1">
    <location>
        <begin position="1"/>
        <end position="15"/>
    </location>
</feature>
<keyword evidence="3" id="KW-1185">Reference proteome</keyword>
<reference evidence="2" key="1">
    <citation type="submission" date="2023-03" db="EMBL/GenBank/DDBJ databases">
        <title>Massive genome expansion in bonnet fungi (Mycena s.s.) driven by repeated elements and novel gene families across ecological guilds.</title>
        <authorList>
            <consortium name="Lawrence Berkeley National Laboratory"/>
            <person name="Harder C.B."/>
            <person name="Miyauchi S."/>
            <person name="Viragh M."/>
            <person name="Kuo A."/>
            <person name="Thoen E."/>
            <person name="Andreopoulos B."/>
            <person name="Lu D."/>
            <person name="Skrede I."/>
            <person name="Drula E."/>
            <person name="Henrissat B."/>
            <person name="Morin E."/>
            <person name="Kohler A."/>
            <person name="Barry K."/>
            <person name="LaButti K."/>
            <person name="Morin E."/>
            <person name="Salamov A."/>
            <person name="Lipzen A."/>
            <person name="Mereny Z."/>
            <person name="Hegedus B."/>
            <person name="Baldrian P."/>
            <person name="Stursova M."/>
            <person name="Weitz H."/>
            <person name="Taylor A."/>
            <person name="Grigoriev I.V."/>
            <person name="Nagy L.G."/>
            <person name="Martin F."/>
            <person name="Kauserud H."/>
        </authorList>
    </citation>
    <scope>NUCLEOTIDE SEQUENCE</scope>
    <source>
        <strain evidence="2">CBHHK002</strain>
    </source>
</reference>
<organism evidence="2 3">
    <name type="scientific">Mycena albidolilacea</name>
    <dbReference type="NCBI Taxonomy" id="1033008"/>
    <lineage>
        <taxon>Eukaryota</taxon>
        <taxon>Fungi</taxon>
        <taxon>Dikarya</taxon>
        <taxon>Basidiomycota</taxon>
        <taxon>Agaricomycotina</taxon>
        <taxon>Agaricomycetes</taxon>
        <taxon>Agaricomycetidae</taxon>
        <taxon>Agaricales</taxon>
        <taxon>Marasmiineae</taxon>
        <taxon>Mycenaceae</taxon>
        <taxon>Mycena</taxon>
    </lineage>
</organism>
<feature type="chain" id="PRO_5042144166" evidence="1">
    <location>
        <begin position="16"/>
        <end position="261"/>
    </location>
</feature>
<comment type="caution">
    <text evidence="2">The sequence shown here is derived from an EMBL/GenBank/DDBJ whole genome shotgun (WGS) entry which is preliminary data.</text>
</comment>
<sequence length="261" mass="27781">MYISPLFALLPLASAKLLLSYDAAAGDSASILGRQNLGGFNGATWPSGQAQNASAFFTTAKDPNGIPAAHVHHFTRSEYHMLVGQTAADQTYYIGYHVSFGAGADYESCPIVFQWKNYNPDTVNADNIPALLVFREGSTADQYIIDFAAQADPAADQNISQKTLWTKELTHGTAYRFGIVINASATGGFVQLYFNGRLSTMISPSTGEHTTKYAGNFFPGTTEPKIGLYGGQATNACDSYIYNVAIGTTLADIAGVAGIST</sequence>
<proteinExistence type="predicted"/>
<accession>A0AAD6ZZ51</accession>
<evidence type="ECO:0000256" key="1">
    <source>
        <dbReference type="SAM" id="SignalP"/>
    </source>
</evidence>
<evidence type="ECO:0000313" key="3">
    <source>
        <dbReference type="Proteomes" id="UP001218218"/>
    </source>
</evidence>
<name>A0AAD6ZZ51_9AGAR</name>
<dbReference type="EMBL" id="JARIHO010000021">
    <property type="protein sequence ID" value="KAJ7346384.1"/>
    <property type="molecule type" value="Genomic_DNA"/>
</dbReference>